<dbReference type="PANTHER" id="PTHR43544:SF7">
    <property type="entry name" value="NADB-LER2"/>
    <property type="match status" value="1"/>
</dbReference>
<dbReference type="Gene3D" id="3.40.50.720">
    <property type="entry name" value="NAD(P)-binding Rossmann-like Domain"/>
    <property type="match status" value="1"/>
</dbReference>
<dbReference type="InterPro" id="IPR036291">
    <property type="entry name" value="NAD(P)-bd_dom_sf"/>
</dbReference>
<dbReference type="AlphaFoldDB" id="A0A166HDJ0"/>
<comment type="similarity">
    <text evidence="1">Belongs to the short-chain dehydrogenases/reductases (SDR) family.</text>
</comment>
<dbReference type="PANTHER" id="PTHR43544">
    <property type="entry name" value="SHORT-CHAIN DEHYDROGENASE/REDUCTASE"/>
    <property type="match status" value="1"/>
</dbReference>
<reference evidence="4 5" key="1">
    <citation type="journal article" date="2016" name="Mol. Biol. Evol.">
        <title>Comparative Genomics of Early-Diverging Mushroom-Forming Fungi Provides Insights into the Origins of Lignocellulose Decay Capabilities.</title>
        <authorList>
            <person name="Nagy L.G."/>
            <person name="Riley R."/>
            <person name="Tritt A."/>
            <person name="Adam C."/>
            <person name="Daum C."/>
            <person name="Floudas D."/>
            <person name="Sun H."/>
            <person name="Yadav J.S."/>
            <person name="Pangilinan J."/>
            <person name="Larsson K.H."/>
            <person name="Matsuura K."/>
            <person name="Barry K."/>
            <person name="Labutti K."/>
            <person name="Kuo R."/>
            <person name="Ohm R.A."/>
            <person name="Bhattacharya S.S."/>
            <person name="Shirouzu T."/>
            <person name="Yoshinaga Y."/>
            <person name="Martin F.M."/>
            <person name="Grigoriev I.V."/>
            <person name="Hibbett D.S."/>
        </authorList>
    </citation>
    <scope>NUCLEOTIDE SEQUENCE [LARGE SCALE GENOMIC DNA]</scope>
    <source>
        <strain evidence="4 5">CBS 109695</strain>
    </source>
</reference>
<dbReference type="Pfam" id="PF00106">
    <property type="entry name" value="adh_short"/>
    <property type="match status" value="1"/>
</dbReference>
<gene>
    <name evidence="4" type="ORF">FIBSPDRAFT_911619</name>
</gene>
<dbReference type="PRINTS" id="PR00081">
    <property type="entry name" value="GDHRDH"/>
</dbReference>
<protein>
    <submittedName>
        <fullName evidence="4">NAD(P)-binding protein</fullName>
    </submittedName>
</protein>
<dbReference type="GO" id="GO:0016491">
    <property type="term" value="F:oxidoreductase activity"/>
    <property type="evidence" value="ECO:0007669"/>
    <property type="project" value="UniProtKB-KW"/>
</dbReference>
<evidence type="ECO:0000256" key="2">
    <source>
        <dbReference type="ARBA" id="ARBA00022857"/>
    </source>
</evidence>
<dbReference type="SUPFAM" id="SSF51735">
    <property type="entry name" value="NAD(P)-binding Rossmann-fold domains"/>
    <property type="match status" value="1"/>
</dbReference>
<name>A0A166HDJ0_9AGAM</name>
<accession>A0A166HDJ0</accession>
<organism evidence="4 5">
    <name type="scientific">Athelia psychrophila</name>
    <dbReference type="NCBI Taxonomy" id="1759441"/>
    <lineage>
        <taxon>Eukaryota</taxon>
        <taxon>Fungi</taxon>
        <taxon>Dikarya</taxon>
        <taxon>Basidiomycota</taxon>
        <taxon>Agaricomycotina</taxon>
        <taxon>Agaricomycetes</taxon>
        <taxon>Agaricomycetidae</taxon>
        <taxon>Atheliales</taxon>
        <taxon>Atheliaceae</taxon>
        <taxon>Athelia</taxon>
    </lineage>
</organism>
<keyword evidence="2" id="KW-0521">NADP</keyword>
<evidence type="ECO:0000256" key="1">
    <source>
        <dbReference type="ARBA" id="ARBA00006484"/>
    </source>
</evidence>
<evidence type="ECO:0000313" key="4">
    <source>
        <dbReference type="EMBL" id="KZP18747.1"/>
    </source>
</evidence>
<sequence>MISTNTYLITGANRGLGYELTKTYVARPNNTVIAATRDTSKPESVASLQALTIGAGSKLIIVKIDSASENDAADAVGLLRKEHGITSLDVVIANAGICAPGPVLRTSISDMRSHFEVNTIGSLVLFQAAAALLEASECITAMHPTVPFAAYGASKAAANFITRKIHHEHPKIVSVALNPGFVQTDIGQATGAVLGIESTLSPEDSVAGLVSKIDTATKEETSGTFVSFDGKAIAW</sequence>
<keyword evidence="3" id="KW-0560">Oxidoreductase</keyword>
<dbReference type="EMBL" id="KV417570">
    <property type="protein sequence ID" value="KZP18747.1"/>
    <property type="molecule type" value="Genomic_DNA"/>
</dbReference>
<keyword evidence="5" id="KW-1185">Reference proteome</keyword>
<proteinExistence type="inferred from homology"/>
<evidence type="ECO:0000256" key="3">
    <source>
        <dbReference type="ARBA" id="ARBA00023002"/>
    </source>
</evidence>
<dbReference type="OrthoDB" id="9876299at2759"/>
<dbReference type="GO" id="GO:0005737">
    <property type="term" value="C:cytoplasm"/>
    <property type="evidence" value="ECO:0007669"/>
    <property type="project" value="TreeGrafter"/>
</dbReference>
<dbReference type="InterPro" id="IPR002347">
    <property type="entry name" value="SDR_fam"/>
</dbReference>
<evidence type="ECO:0000313" key="5">
    <source>
        <dbReference type="Proteomes" id="UP000076532"/>
    </source>
</evidence>
<dbReference type="Proteomes" id="UP000076532">
    <property type="component" value="Unassembled WGS sequence"/>
</dbReference>
<dbReference type="InterPro" id="IPR051468">
    <property type="entry name" value="Fungal_SecMetab_SDRs"/>
</dbReference>